<evidence type="ECO:0000256" key="9">
    <source>
        <dbReference type="ARBA" id="ARBA00023136"/>
    </source>
</evidence>
<evidence type="ECO:0000313" key="14">
    <source>
        <dbReference type="Proteomes" id="UP000652198"/>
    </source>
</evidence>
<dbReference type="InterPro" id="IPR033900">
    <property type="entry name" value="Gram_neg_porin_domain"/>
</dbReference>
<evidence type="ECO:0000256" key="4">
    <source>
        <dbReference type="ARBA" id="ARBA00022452"/>
    </source>
</evidence>
<keyword evidence="10" id="KW-0998">Cell outer membrane</keyword>
<keyword evidence="4" id="KW-1134">Transmembrane beta strand</keyword>
<evidence type="ECO:0000259" key="12">
    <source>
        <dbReference type="Pfam" id="PF13609"/>
    </source>
</evidence>
<proteinExistence type="predicted"/>
<dbReference type="InterPro" id="IPR023614">
    <property type="entry name" value="Porin_dom_sf"/>
</dbReference>
<gene>
    <name evidence="13" type="ORF">GNZ12_34900</name>
</gene>
<keyword evidence="3" id="KW-0813">Transport</keyword>
<dbReference type="EMBL" id="WOEY01000134">
    <property type="protein sequence ID" value="NPT46421.1"/>
    <property type="molecule type" value="Genomic_DNA"/>
</dbReference>
<feature type="signal peptide" evidence="11">
    <location>
        <begin position="1"/>
        <end position="20"/>
    </location>
</feature>
<evidence type="ECO:0000256" key="5">
    <source>
        <dbReference type="ARBA" id="ARBA00022692"/>
    </source>
</evidence>
<evidence type="ECO:0000256" key="2">
    <source>
        <dbReference type="ARBA" id="ARBA00011233"/>
    </source>
</evidence>
<protein>
    <submittedName>
        <fullName evidence="13">Porin</fullName>
    </submittedName>
</protein>
<dbReference type="CDD" id="cd00342">
    <property type="entry name" value="gram_neg_porins"/>
    <property type="match status" value="1"/>
</dbReference>
<comment type="caution">
    <text evidence="13">The sequence shown here is derived from an EMBL/GenBank/DDBJ whole genome shotgun (WGS) entry which is preliminary data.</text>
</comment>
<comment type="subcellular location">
    <subcellularLocation>
        <location evidence="1">Cell outer membrane</location>
        <topology evidence="1">Multi-pass membrane protein</topology>
    </subcellularLocation>
</comment>
<dbReference type="RefSeq" id="WP_172316527.1">
    <property type="nucleotide sequence ID" value="NZ_WOEY01000134.1"/>
</dbReference>
<evidence type="ECO:0000256" key="8">
    <source>
        <dbReference type="ARBA" id="ARBA00023114"/>
    </source>
</evidence>
<dbReference type="Gene3D" id="2.40.160.10">
    <property type="entry name" value="Porin"/>
    <property type="match status" value="1"/>
</dbReference>
<comment type="subunit">
    <text evidence="2">Homotrimer.</text>
</comment>
<evidence type="ECO:0000256" key="3">
    <source>
        <dbReference type="ARBA" id="ARBA00022448"/>
    </source>
</evidence>
<dbReference type="PRINTS" id="PR00182">
    <property type="entry name" value="ECOLNEIPORIN"/>
</dbReference>
<evidence type="ECO:0000256" key="11">
    <source>
        <dbReference type="SAM" id="SignalP"/>
    </source>
</evidence>
<evidence type="ECO:0000256" key="7">
    <source>
        <dbReference type="ARBA" id="ARBA00023065"/>
    </source>
</evidence>
<keyword evidence="14" id="KW-1185">Reference proteome</keyword>
<evidence type="ECO:0000256" key="10">
    <source>
        <dbReference type="ARBA" id="ARBA00023237"/>
    </source>
</evidence>
<reference evidence="13 14" key="1">
    <citation type="submission" date="2019-11" db="EMBL/GenBank/DDBJ databases">
        <title>Metabolism of dissolved organic matter in forest soils.</title>
        <authorList>
            <person name="Cyle K.T."/>
            <person name="Wilhelm R.C."/>
            <person name="Martinez C.E."/>
        </authorList>
    </citation>
    <scope>NUCLEOTIDE SEQUENCE [LARGE SCALE GENOMIC DNA]</scope>
    <source>
        <strain evidence="13 14">1N</strain>
    </source>
</reference>
<keyword evidence="6 11" id="KW-0732">Signal</keyword>
<dbReference type="Pfam" id="PF13609">
    <property type="entry name" value="Porin_4"/>
    <property type="match status" value="1"/>
</dbReference>
<feature type="domain" description="Porin" evidence="12">
    <location>
        <begin position="7"/>
        <end position="354"/>
    </location>
</feature>
<dbReference type="PANTHER" id="PTHR34501:SF9">
    <property type="entry name" value="MAJOR OUTER MEMBRANE PROTEIN P.IA"/>
    <property type="match status" value="1"/>
</dbReference>
<accession>A0ABX2C1P1</accession>
<dbReference type="Proteomes" id="UP000652198">
    <property type="component" value="Unassembled WGS sequence"/>
</dbReference>
<keyword evidence="9" id="KW-0472">Membrane</keyword>
<keyword evidence="5" id="KW-0812">Transmembrane</keyword>
<organism evidence="13 14">
    <name type="scientific">Paraburkholderia solitsugae</name>
    <dbReference type="NCBI Taxonomy" id="2675748"/>
    <lineage>
        <taxon>Bacteria</taxon>
        <taxon>Pseudomonadati</taxon>
        <taxon>Pseudomonadota</taxon>
        <taxon>Betaproteobacteria</taxon>
        <taxon>Burkholderiales</taxon>
        <taxon>Burkholderiaceae</taxon>
        <taxon>Paraburkholderia</taxon>
    </lineage>
</organism>
<keyword evidence="7" id="KW-0406">Ion transport</keyword>
<name>A0ABX2C1P1_9BURK</name>
<dbReference type="PANTHER" id="PTHR34501">
    <property type="entry name" value="PROTEIN YDDL-RELATED"/>
    <property type="match status" value="1"/>
</dbReference>
<evidence type="ECO:0000313" key="13">
    <source>
        <dbReference type="EMBL" id="NPT46421.1"/>
    </source>
</evidence>
<sequence length="389" mass="40355">MKKQLLALATLCPLAGVVHAQSSVTLYGLIDEGFEAVSNVPVAGKTGGGTKYALDAINGLNGTRWGLRGTEDLGGGLAAIFTLENGFDLNTGKLGQGGAEFGRQAFVGLSSSRFGTLTLGRQYDSVVDYLGNFEFGDSNVGTAHSAHPGDLDNFNNSRRTNNAIKFRSIDYAGLTFGGVYSLGGVAGSFTTDQVYSLGAGYKQGPLAMGVAYLNVKNPAASLFGSNPSDTSTSNGLTGTPVFSGYATAQSYQVIGWGGSYALGPAAFGATYSNIRFGDIGALERSTAVFNDAEASFQYHVTPAFLAGISYNYTRGSEVTGKVGGVNNNQFAIGANYTLSPRTDVYAAVVYQTVNGRDSTGAPAVADVNGVSPSTNQHQAVGRLGIRTRF</sequence>
<dbReference type="InterPro" id="IPR050298">
    <property type="entry name" value="Gram-neg_bact_OMP"/>
</dbReference>
<evidence type="ECO:0000256" key="6">
    <source>
        <dbReference type="ARBA" id="ARBA00022729"/>
    </source>
</evidence>
<keyword evidence="8" id="KW-0626">Porin</keyword>
<feature type="chain" id="PRO_5045146436" evidence="11">
    <location>
        <begin position="21"/>
        <end position="389"/>
    </location>
</feature>
<dbReference type="SUPFAM" id="SSF56935">
    <property type="entry name" value="Porins"/>
    <property type="match status" value="1"/>
</dbReference>
<evidence type="ECO:0000256" key="1">
    <source>
        <dbReference type="ARBA" id="ARBA00004571"/>
    </source>
</evidence>
<dbReference type="InterPro" id="IPR001702">
    <property type="entry name" value="Porin_Gram-ve"/>
</dbReference>